<dbReference type="InterPro" id="IPR043128">
    <property type="entry name" value="Rev_trsase/Diguanyl_cyclase"/>
</dbReference>
<dbReference type="InterPro" id="IPR013597">
    <property type="entry name" value="Mat_intron_G2"/>
</dbReference>
<dbReference type="Pfam" id="PF08388">
    <property type="entry name" value="GIIM"/>
    <property type="match status" value="1"/>
</dbReference>
<name>A0A410QGH7_9FIRM</name>
<dbReference type="AlphaFoldDB" id="A0A410QGH7"/>
<dbReference type="EC" id="2.7.7.49" evidence="2"/>
<keyword evidence="3" id="KW-1185">Reference proteome</keyword>
<keyword evidence="2" id="KW-0695">RNA-directed DNA polymerase</keyword>
<dbReference type="PROSITE" id="PS50878">
    <property type="entry name" value="RT_POL"/>
    <property type="match status" value="1"/>
</dbReference>
<dbReference type="InterPro" id="IPR043502">
    <property type="entry name" value="DNA/RNA_pol_sf"/>
</dbReference>
<organism evidence="2 3">
    <name type="scientific">Acidilutibacter cellobiosedens</name>
    <dbReference type="NCBI Taxonomy" id="2507161"/>
    <lineage>
        <taxon>Bacteria</taxon>
        <taxon>Bacillati</taxon>
        <taxon>Bacillota</taxon>
        <taxon>Tissierellia</taxon>
        <taxon>Tissierellales</taxon>
        <taxon>Acidilutibacteraceae</taxon>
        <taxon>Acidilutibacter</taxon>
    </lineage>
</organism>
<evidence type="ECO:0000313" key="3">
    <source>
        <dbReference type="Proteomes" id="UP000287969"/>
    </source>
</evidence>
<dbReference type="PANTHER" id="PTHR34047">
    <property type="entry name" value="NUCLEAR INTRON MATURASE 1, MITOCHONDRIAL-RELATED"/>
    <property type="match status" value="1"/>
</dbReference>
<accession>A0A410QGH7</accession>
<protein>
    <submittedName>
        <fullName evidence="2">Group II intron reverse transcriptase/maturase</fullName>
        <ecNumber evidence="2">2.7.7.49</ecNumber>
    </submittedName>
</protein>
<keyword evidence="2" id="KW-0548">Nucleotidyltransferase</keyword>
<sequence>MTKLLDKILDRQNMYQALKSVSSNKGASGIDGITIDGIDGYIRESWSRIKVEIEERSYKPQPVLRVEIPKPNGGTRKLGIPTVMDRIIQQAIVQVLSPIVDKEFSEFSYGFRPSRNCEMAVVKLLEYFNDGYLWVVDIDLEKFFDTVPQDKLMSLVHSIIDDPDTESLIRKFLQAGIMDKGEYQPSKRGTPQGGNLSPLLSNIMLNELDKELESRGLNFVRYADDCIITVKSKASAKRVMDSVTSWIERKLGLKVNSSKSRITRPTNLKYLGFGFWKDGRVKQWKARPHQDSIKSFKNKLKNLTQRKWSISFTERLKKLNQVIRGWINYFLIGSMKGTLTEIDSRLRTRLRMIIWKMWKVPSKRQWGLQKLGISKDLARLTSYCGDRYYFVATKTCVSRAISKEILTKRGLVSPLDYYEHRRNVRFN</sequence>
<dbReference type="PANTHER" id="PTHR34047:SF8">
    <property type="entry name" value="PROTEIN YKFC"/>
    <property type="match status" value="1"/>
</dbReference>
<evidence type="ECO:0000259" key="1">
    <source>
        <dbReference type="PROSITE" id="PS50878"/>
    </source>
</evidence>
<dbReference type="RefSeq" id="WP_128753262.1">
    <property type="nucleotide sequence ID" value="NZ_CP035282.1"/>
</dbReference>
<dbReference type="EMBL" id="CP035282">
    <property type="protein sequence ID" value="QAT63029.1"/>
    <property type="molecule type" value="Genomic_DNA"/>
</dbReference>
<proteinExistence type="predicted"/>
<dbReference type="NCBIfam" id="TIGR04416">
    <property type="entry name" value="group_II_RT_mat"/>
    <property type="match status" value="1"/>
</dbReference>
<dbReference type="Proteomes" id="UP000287969">
    <property type="component" value="Chromosome"/>
</dbReference>
<evidence type="ECO:0000313" key="2">
    <source>
        <dbReference type="EMBL" id="QAT63029.1"/>
    </source>
</evidence>
<dbReference type="OrthoDB" id="9788687at2"/>
<dbReference type="Pfam" id="PF00078">
    <property type="entry name" value="RVT_1"/>
    <property type="match status" value="1"/>
</dbReference>
<dbReference type="InterPro" id="IPR030931">
    <property type="entry name" value="Group_II_RT_mat"/>
</dbReference>
<feature type="domain" description="Reverse transcriptase" evidence="1">
    <location>
        <begin position="49"/>
        <end position="275"/>
    </location>
</feature>
<dbReference type="KEGG" id="spoa:EQM13_16375"/>
<dbReference type="InterPro" id="IPR000477">
    <property type="entry name" value="RT_dom"/>
</dbReference>
<keyword evidence="2" id="KW-0808">Transferase</keyword>
<gene>
    <name evidence="2" type="primary">ltrA</name>
    <name evidence="2" type="ORF">EQM13_16375</name>
</gene>
<dbReference type="CDD" id="cd01651">
    <property type="entry name" value="RT_G2_intron"/>
    <property type="match status" value="1"/>
</dbReference>
<dbReference type="GO" id="GO:0003964">
    <property type="term" value="F:RNA-directed DNA polymerase activity"/>
    <property type="evidence" value="ECO:0007669"/>
    <property type="project" value="UniProtKB-KW"/>
</dbReference>
<dbReference type="SUPFAM" id="SSF56672">
    <property type="entry name" value="DNA/RNA polymerases"/>
    <property type="match status" value="1"/>
</dbReference>
<dbReference type="InterPro" id="IPR051083">
    <property type="entry name" value="GrpII_Intron_Splice-Mob/Def"/>
</dbReference>
<dbReference type="Gene3D" id="3.30.70.270">
    <property type="match status" value="1"/>
</dbReference>
<reference evidence="3" key="1">
    <citation type="submission" date="2019-01" db="EMBL/GenBank/DDBJ databases">
        <title>Draft genomes of a novel of Sporanaerobacter strains.</title>
        <authorList>
            <person name="Ma S."/>
        </authorList>
    </citation>
    <scope>NUCLEOTIDE SEQUENCE [LARGE SCALE GENOMIC DNA]</scope>
    <source>
        <strain evidence="3">NJN-17</strain>
    </source>
</reference>